<feature type="compositionally biased region" description="Polar residues" evidence="1">
    <location>
        <begin position="22"/>
        <end position="31"/>
    </location>
</feature>
<dbReference type="Proteomes" id="UP000887564">
    <property type="component" value="Unplaced"/>
</dbReference>
<evidence type="ECO:0000256" key="1">
    <source>
        <dbReference type="SAM" id="MobiDB-lite"/>
    </source>
</evidence>
<organism evidence="2 3">
    <name type="scientific">Parascaris equorum</name>
    <name type="common">Equine roundworm</name>
    <dbReference type="NCBI Taxonomy" id="6256"/>
    <lineage>
        <taxon>Eukaryota</taxon>
        <taxon>Metazoa</taxon>
        <taxon>Ecdysozoa</taxon>
        <taxon>Nematoda</taxon>
        <taxon>Chromadorea</taxon>
        <taxon>Rhabditida</taxon>
        <taxon>Spirurina</taxon>
        <taxon>Ascaridomorpha</taxon>
        <taxon>Ascaridoidea</taxon>
        <taxon>Ascarididae</taxon>
        <taxon>Parascaris</taxon>
    </lineage>
</organism>
<dbReference type="WBParaSite" id="PEQ_0000853201-mRNA-1">
    <property type="protein sequence ID" value="PEQ_0000853201-mRNA-1"/>
    <property type="gene ID" value="PEQ_0000853201"/>
</dbReference>
<evidence type="ECO:0000313" key="2">
    <source>
        <dbReference type="Proteomes" id="UP000887564"/>
    </source>
</evidence>
<reference evidence="3" key="1">
    <citation type="submission" date="2022-11" db="UniProtKB">
        <authorList>
            <consortium name="WormBaseParasite"/>
        </authorList>
    </citation>
    <scope>IDENTIFICATION</scope>
</reference>
<feature type="compositionally biased region" description="Low complexity" evidence="1">
    <location>
        <begin position="1"/>
        <end position="20"/>
    </location>
</feature>
<proteinExistence type="predicted"/>
<evidence type="ECO:0000313" key="3">
    <source>
        <dbReference type="WBParaSite" id="PEQ_0000853201-mRNA-1"/>
    </source>
</evidence>
<dbReference type="AlphaFoldDB" id="A0A914RQA8"/>
<sequence length="104" mass="11368">ALLQQSSSSPSRPQSVSGGVRRSSNAPQNRLSAADPLQPTSPSSSESHNETPSARVCLFFFVLLDPHLKLPWRSIKMCCSILFCQLFALKQHSTSGFLRSLPVL</sequence>
<accession>A0A914RQA8</accession>
<feature type="region of interest" description="Disordered" evidence="1">
    <location>
        <begin position="1"/>
        <end position="50"/>
    </location>
</feature>
<feature type="compositionally biased region" description="Polar residues" evidence="1">
    <location>
        <begin position="38"/>
        <end position="50"/>
    </location>
</feature>
<keyword evidence="2" id="KW-1185">Reference proteome</keyword>
<protein>
    <submittedName>
        <fullName evidence="3">Uncharacterized protein</fullName>
    </submittedName>
</protein>
<name>A0A914RQA8_PAREQ</name>